<feature type="modified residue" description="4-aspartylphosphate" evidence="9">
    <location>
        <position position="945"/>
    </location>
</feature>
<keyword evidence="7" id="KW-0067">ATP-binding</keyword>
<keyword evidence="6 15" id="KW-0418">Kinase</keyword>
<comment type="catalytic activity">
    <reaction evidence="1">
        <text>ATP + protein L-histidine = ADP + protein N-phospho-L-histidine.</text>
        <dbReference type="EC" id="2.7.13.3"/>
    </reaction>
</comment>
<dbReference type="PROSITE" id="PS50109">
    <property type="entry name" value="HIS_KIN"/>
    <property type="match status" value="1"/>
</dbReference>
<dbReference type="InterPro" id="IPR000700">
    <property type="entry name" value="PAS-assoc_C"/>
</dbReference>
<evidence type="ECO:0000256" key="2">
    <source>
        <dbReference type="ARBA" id="ARBA00012438"/>
    </source>
</evidence>
<dbReference type="EC" id="2.7.13.3" evidence="2"/>
<dbReference type="GO" id="GO:0005524">
    <property type="term" value="F:ATP binding"/>
    <property type="evidence" value="ECO:0007669"/>
    <property type="project" value="UniProtKB-KW"/>
</dbReference>
<comment type="caution">
    <text evidence="15">The sequence shown here is derived from an EMBL/GenBank/DDBJ whole genome shotgun (WGS) entry which is preliminary data.</text>
</comment>
<dbReference type="SMART" id="SM00448">
    <property type="entry name" value="REC"/>
    <property type="match status" value="1"/>
</dbReference>
<dbReference type="Gene3D" id="3.30.450.20">
    <property type="entry name" value="PAS domain"/>
    <property type="match status" value="3"/>
</dbReference>
<dbReference type="SUPFAM" id="SSF52172">
    <property type="entry name" value="CheY-like"/>
    <property type="match status" value="1"/>
</dbReference>
<feature type="domain" description="PAS" evidence="13">
    <location>
        <begin position="385"/>
        <end position="441"/>
    </location>
</feature>
<dbReference type="Pfam" id="PF00512">
    <property type="entry name" value="HisKA"/>
    <property type="match status" value="1"/>
</dbReference>
<dbReference type="Gene3D" id="3.30.565.10">
    <property type="entry name" value="Histidine kinase-like ATPase, C-terminal domain"/>
    <property type="match status" value="1"/>
</dbReference>
<protein>
    <recommendedName>
        <fullName evidence="2">histidine kinase</fullName>
        <ecNumber evidence="2">2.7.13.3</ecNumber>
    </recommendedName>
</protein>
<dbReference type="STRING" id="1434232.MAIT1_00416"/>
<dbReference type="CDD" id="cd00130">
    <property type="entry name" value="PAS"/>
    <property type="match status" value="3"/>
</dbReference>
<dbReference type="InterPro" id="IPR013655">
    <property type="entry name" value="PAS_fold_3"/>
</dbReference>
<dbReference type="InterPro" id="IPR036890">
    <property type="entry name" value="HATPase_C_sf"/>
</dbReference>
<evidence type="ECO:0000256" key="9">
    <source>
        <dbReference type="PROSITE-ProRule" id="PRU00169"/>
    </source>
</evidence>
<dbReference type="PROSITE" id="PS50113">
    <property type="entry name" value="PAC"/>
    <property type="match status" value="2"/>
</dbReference>
<evidence type="ECO:0000256" key="7">
    <source>
        <dbReference type="ARBA" id="ARBA00022840"/>
    </source>
</evidence>
<name>A0A1Y2JZT4_9PROT</name>
<dbReference type="SUPFAM" id="SSF55874">
    <property type="entry name" value="ATPase domain of HSP90 chaperone/DNA topoisomerase II/histidine kinase"/>
    <property type="match status" value="1"/>
</dbReference>
<dbReference type="FunFam" id="1.10.287.130:FF:000002">
    <property type="entry name" value="Two-component osmosensing histidine kinase"/>
    <property type="match status" value="1"/>
</dbReference>
<dbReference type="InterPro" id="IPR001789">
    <property type="entry name" value="Sig_transdc_resp-reg_receiver"/>
</dbReference>
<dbReference type="OrthoDB" id="9801651at2"/>
<dbReference type="SUPFAM" id="SSF55785">
    <property type="entry name" value="PYP-like sensor domain (PAS domain)"/>
    <property type="match status" value="3"/>
</dbReference>
<feature type="domain" description="PAS" evidence="13">
    <location>
        <begin position="508"/>
        <end position="581"/>
    </location>
</feature>
<keyword evidence="5" id="KW-0547">Nucleotide-binding</keyword>
<gene>
    <name evidence="15" type="ORF">MAIT1_00416</name>
</gene>
<evidence type="ECO:0000256" key="1">
    <source>
        <dbReference type="ARBA" id="ARBA00000085"/>
    </source>
</evidence>
<evidence type="ECO:0000313" key="16">
    <source>
        <dbReference type="Proteomes" id="UP000194003"/>
    </source>
</evidence>
<evidence type="ECO:0000256" key="5">
    <source>
        <dbReference type="ARBA" id="ARBA00022741"/>
    </source>
</evidence>
<dbReference type="InterPro" id="IPR035965">
    <property type="entry name" value="PAS-like_dom_sf"/>
</dbReference>
<dbReference type="InterPro" id="IPR001610">
    <property type="entry name" value="PAC"/>
</dbReference>
<dbReference type="NCBIfam" id="TIGR00229">
    <property type="entry name" value="sensory_box"/>
    <property type="match status" value="3"/>
</dbReference>
<organism evidence="15 16">
    <name type="scientific">Magnetofaba australis IT-1</name>
    <dbReference type="NCBI Taxonomy" id="1434232"/>
    <lineage>
        <taxon>Bacteria</taxon>
        <taxon>Pseudomonadati</taxon>
        <taxon>Pseudomonadota</taxon>
        <taxon>Magnetococcia</taxon>
        <taxon>Magnetococcales</taxon>
        <taxon>Magnetococcaceae</taxon>
        <taxon>Magnetofaba</taxon>
    </lineage>
</organism>
<evidence type="ECO:0000256" key="3">
    <source>
        <dbReference type="ARBA" id="ARBA00022553"/>
    </source>
</evidence>
<feature type="domain" description="PAC" evidence="14">
    <location>
        <begin position="585"/>
        <end position="638"/>
    </location>
</feature>
<keyword evidence="10" id="KW-0472">Membrane</keyword>
<dbReference type="PROSITE" id="PS50112">
    <property type="entry name" value="PAS"/>
    <property type="match status" value="2"/>
</dbReference>
<dbReference type="FunFam" id="3.30.565.10:FF:000078">
    <property type="entry name" value="Two-component sensor histidine kinase"/>
    <property type="match status" value="1"/>
</dbReference>
<dbReference type="EMBL" id="LVJN01000021">
    <property type="protein sequence ID" value="OSM00013.1"/>
    <property type="molecule type" value="Genomic_DNA"/>
</dbReference>
<dbReference type="SMART" id="SM00387">
    <property type="entry name" value="HATPase_c"/>
    <property type="match status" value="1"/>
</dbReference>
<dbReference type="Pfam" id="PF02518">
    <property type="entry name" value="HATPase_c"/>
    <property type="match status" value="1"/>
</dbReference>
<dbReference type="SMART" id="SM00091">
    <property type="entry name" value="PAS"/>
    <property type="match status" value="3"/>
</dbReference>
<dbReference type="InterPro" id="IPR000014">
    <property type="entry name" value="PAS"/>
</dbReference>
<keyword evidence="3 9" id="KW-0597">Phosphoprotein</keyword>
<dbReference type="Pfam" id="PF08447">
    <property type="entry name" value="PAS_3"/>
    <property type="match status" value="2"/>
</dbReference>
<feature type="domain" description="PAC" evidence="14">
    <location>
        <begin position="455"/>
        <end position="507"/>
    </location>
</feature>
<dbReference type="PANTHER" id="PTHR45339:SF1">
    <property type="entry name" value="HYBRID SIGNAL TRANSDUCTION HISTIDINE KINASE J"/>
    <property type="match status" value="1"/>
</dbReference>
<proteinExistence type="predicted"/>
<evidence type="ECO:0000256" key="6">
    <source>
        <dbReference type="ARBA" id="ARBA00022777"/>
    </source>
</evidence>
<dbReference type="AlphaFoldDB" id="A0A1Y2JZT4"/>
<dbReference type="SUPFAM" id="SSF47384">
    <property type="entry name" value="Homodimeric domain of signal transducing histidine kinase"/>
    <property type="match status" value="1"/>
</dbReference>
<feature type="domain" description="Response regulatory" evidence="12">
    <location>
        <begin position="896"/>
        <end position="1015"/>
    </location>
</feature>
<reference evidence="15 16" key="1">
    <citation type="journal article" date="2016" name="BMC Genomics">
        <title>Combined genomic and structural analyses of a cultured magnetotactic bacterium reveals its niche adaptation to a dynamic environment.</title>
        <authorList>
            <person name="Araujo A.C."/>
            <person name="Morillo V."/>
            <person name="Cypriano J."/>
            <person name="Teixeira L.C."/>
            <person name="Leao P."/>
            <person name="Lyra S."/>
            <person name="Almeida L.G."/>
            <person name="Bazylinski D.A."/>
            <person name="Vasconcellos A.T."/>
            <person name="Abreu F."/>
            <person name="Lins U."/>
        </authorList>
    </citation>
    <scope>NUCLEOTIDE SEQUENCE [LARGE SCALE GENOMIC DNA]</scope>
    <source>
        <strain evidence="15 16">IT-1</strain>
    </source>
</reference>
<sequence>MNTWLKRLIAKQSIYVVIGVTVIVCVSLAMSAHALHHYQTAKTDIQHRMHASATRSVQLLERNLADLIESYSIFAYEKLLHNEMDRENNFAIVVNNRLMAEVAGQAEYVSGKIRDADWRIIDFEANNSTHKRLLQTSYFSETKPILDADGVPIGRVTIYFSDRDLNKTLRAILTADVLSVLIISLLLFVGIFLLFHLQIIQPIQHIAHAMEHSDADGIPRSNIEPIGPREVVSVIGAINRVLDLIRDSRAELHGAKNQLELVLKGSGDGGWHWDIATDRTQVDERWCAMLGYTLQEAPSAFAQWRQLIHPDQQQQVLKKLDAYLHGHASDYECAYQMRAKSGRWKWVLARGKASRWDKHGQPVEMAGAHSDIDAAKRLEGQLKASEARFRTFFEKNKSVMLLVEPSSGKIVNANDAAQRFYGFGQKELINLPLDALTVNPEPDMQRVCQLILQGERDYFHFTHRIASGELRQVEFYATPIHSSSGKTLFVIVHDITQRKEAEEALAFARQRLENILQGTQAGSWEWNVQSGKTIFNARWAEIVGYTLEELEPVSIDTWLNLVHPDDLKHSDAQLQRLFKRESQYYECEARMRHKSGHWVWVLDRGAVVSWSDDGKPLWMAGTHIDITRLKSAEAALVAAKEEAEVANRAKSEFLANMSHEIRTPMNAVLGMSELALEREQELHSETRRYLQIAHSAGETLMSIINDILDLSKIEAGRIELESAVFDLHELIDGVMEMMEAHAGEKELRLRAELAPQTPRWVRGDALRLRQVLVNLLSNAIKFTEHGRVTLQANPASTDRIHLGVRDTGIGIAPHRLESIFDSFSQEDVTTSRRFGGTGLGLTISQRLVNLMGGAIRVESEPEQGSLFEFTIDLPSAPAPHHAADHDGDHSPTRSLRLLVAEDSADNRLLVEAYLRDGGHQLTFAENGVEAVELFQQATFDLVLMDVQMPQMDGLAATRAIRAWEKEQTRDPTPILALTAYAMANEIQQILHAGCDDHVAKPVKKKTLLRAIEDHTERKDA</sequence>
<evidence type="ECO:0000259" key="12">
    <source>
        <dbReference type="PROSITE" id="PS50110"/>
    </source>
</evidence>
<dbReference type="Pfam" id="PF13426">
    <property type="entry name" value="PAS_9"/>
    <property type="match status" value="1"/>
</dbReference>
<keyword evidence="10" id="KW-0812">Transmembrane</keyword>
<dbReference type="InterPro" id="IPR004358">
    <property type="entry name" value="Sig_transdc_His_kin-like_C"/>
</dbReference>
<dbReference type="Proteomes" id="UP000194003">
    <property type="component" value="Unassembled WGS sequence"/>
</dbReference>
<feature type="transmembrane region" description="Helical" evidence="10">
    <location>
        <begin position="12"/>
        <end position="32"/>
    </location>
</feature>
<keyword evidence="8" id="KW-0902">Two-component regulatory system</keyword>
<evidence type="ECO:0000256" key="8">
    <source>
        <dbReference type="ARBA" id="ARBA00023012"/>
    </source>
</evidence>
<dbReference type="SMART" id="SM00388">
    <property type="entry name" value="HisKA"/>
    <property type="match status" value="1"/>
</dbReference>
<keyword evidence="10" id="KW-1133">Transmembrane helix</keyword>
<evidence type="ECO:0000259" key="13">
    <source>
        <dbReference type="PROSITE" id="PS50112"/>
    </source>
</evidence>
<dbReference type="InterPro" id="IPR011006">
    <property type="entry name" value="CheY-like_superfamily"/>
</dbReference>
<accession>A0A1Y2JZT4</accession>
<dbReference type="SMART" id="SM00086">
    <property type="entry name" value="PAC"/>
    <property type="match status" value="3"/>
</dbReference>
<dbReference type="InterPro" id="IPR005467">
    <property type="entry name" value="His_kinase_dom"/>
</dbReference>
<feature type="transmembrane region" description="Helical" evidence="10">
    <location>
        <begin position="171"/>
        <end position="195"/>
    </location>
</feature>
<evidence type="ECO:0000256" key="10">
    <source>
        <dbReference type="SAM" id="Phobius"/>
    </source>
</evidence>
<dbReference type="CDD" id="cd17546">
    <property type="entry name" value="REC_hyHK_CKI1_RcsC-like"/>
    <property type="match status" value="1"/>
</dbReference>
<dbReference type="CDD" id="cd00082">
    <property type="entry name" value="HisKA"/>
    <property type="match status" value="1"/>
</dbReference>
<dbReference type="GO" id="GO:0000155">
    <property type="term" value="F:phosphorelay sensor kinase activity"/>
    <property type="evidence" value="ECO:0007669"/>
    <property type="project" value="InterPro"/>
</dbReference>
<dbReference type="PRINTS" id="PR00344">
    <property type="entry name" value="BCTRLSENSOR"/>
</dbReference>
<evidence type="ECO:0000313" key="15">
    <source>
        <dbReference type="EMBL" id="OSM00013.1"/>
    </source>
</evidence>
<evidence type="ECO:0000259" key="14">
    <source>
        <dbReference type="PROSITE" id="PS50113"/>
    </source>
</evidence>
<dbReference type="Pfam" id="PF00072">
    <property type="entry name" value="Response_reg"/>
    <property type="match status" value="1"/>
</dbReference>
<dbReference type="CDD" id="cd16922">
    <property type="entry name" value="HATPase_EvgS-ArcB-TorS-like"/>
    <property type="match status" value="1"/>
</dbReference>
<keyword evidence="16" id="KW-1185">Reference proteome</keyword>
<dbReference type="InterPro" id="IPR003661">
    <property type="entry name" value="HisK_dim/P_dom"/>
</dbReference>
<feature type="domain" description="Histidine kinase" evidence="11">
    <location>
        <begin position="656"/>
        <end position="875"/>
    </location>
</feature>
<dbReference type="InterPro" id="IPR003594">
    <property type="entry name" value="HATPase_dom"/>
</dbReference>
<dbReference type="PANTHER" id="PTHR45339">
    <property type="entry name" value="HYBRID SIGNAL TRANSDUCTION HISTIDINE KINASE J"/>
    <property type="match status" value="1"/>
</dbReference>
<dbReference type="Gene3D" id="3.40.50.2300">
    <property type="match status" value="1"/>
</dbReference>
<dbReference type="InterPro" id="IPR036097">
    <property type="entry name" value="HisK_dim/P_sf"/>
</dbReference>
<dbReference type="Gene3D" id="1.10.287.130">
    <property type="match status" value="1"/>
</dbReference>
<keyword evidence="4" id="KW-0808">Transferase</keyword>
<evidence type="ECO:0000256" key="4">
    <source>
        <dbReference type="ARBA" id="ARBA00022679"/>
    </source>
</evidence>
<dbReference type="RefSeq" id="WP_085446220.1">
    <property type="nucleotide sequence ID" value="NZ_LVJN01000021.1"/>
</dbReference>
<evidence type="ECO:0000259" key="11">
    <source>
        <dbReference type="PROSITE" id="PS50109"/>
    </source>
</evidence>
<dbReference type="PROSITE" id="PS50110">
    <property type="entry name" value="RESPONSE_REGULATORY"/>
    <property type="match status" value="1"/>
</dbReference>